<name>A0A4Y2ENL0_ARAVE</name>
<proteinExistence type="predicted"/>
<dbReference type="AlphaFoldDB" id="A0A4Y2ENL0"/>
<evidence type="ECO:0000313" key="2">
    <source>
        <dbReference type="EMBL" id="GBM29586.1"/>
    </source>
</evidence>
<gene>
    <name evidence="2" type="ORF">AVEN_130071_1</name>
</gene>
<organism evidence="2 3">
    <name type="scientific">Araneus ventricosus</name>
    <name type="common">Orbweaver spider</name>
    <name type="synonym">Epeira ventricosa</name>
    <dbReference type="NCBI Taxonomy" id="182803"/>
    <lineage>
        <taxon>Eukaryota</taxon>
        <taxon>Metazoa</taxon>
        <taxon>Ecdysozoa</taxon>
        <taxon>Arthropoda</taxon>
        <taxon>Chelicerata</taxon>
        <taxon>Arachnida</taxon>
        <taxon>Araneae</taxon>
        <taxon>Araneomorphae</taxon>
        <taxon>Entelegynae</taxon>
        <taxon>Araneoidea</taxon>
        <taxon>Araneidae</taxon>
        <taxon>Araneus</taxon>
    </lineage>
</organism>
<feature type="region of interest" description="Disordered" evidence="1">
    <location>
        <begin position="1"/>
        <end position="23"/>
    </location>
</feature>
<dbReference type="EMBL" id="BGPR01000640">
    <property type="protein sequence ID" value="GBM29586.1"/>
    <property type="molecule type" value="Genomic_DNA"/>
</dbReference>
<sequence>MEKEGGEEPIGGSNLGSDSGSADRELCDQLGISSPELIRTLVMCVLLCEYSCIRQIHCTRGMLVLGRDGLAAKSWLWGRSAPGSKPDSTEDPPCMGPVAL</sequence>
<evidence type="ECO:0000256" key="1">
    <source>
        <dbReference type="SAM" id="MobiDB-lite"/>
    </source>
</evidence>
<keyword evidence="3" id="KW-1185">Reference proteome</keyword>
<protein>
    <submittedName>
        <fullName evidence="2">Uncharacterized protein</fullName>
    </submittedName>
</protein>
<reference evidence="2 3" key="1">
    <citation type="journal article" date="2019" name="Sci. Rep.">
        <title>Orb-weaving spider Araneus ventricosus genome elucidates the spidroin gene catalogue.</title>
        <authorList>
            <person name="Kono N."/>
            <person name="Nakamura H."/>
            <person name="Ohtoshi R."/>
            <person name="Moran D.A.P."/>
            <person name="Shinohara A."/>
            <person name="Yoshida Y."/>
            <person name="Fujiwara M."/>
            <person name="Mori M."/>
            <person name="Tomita M."/>
            <person name="Arakawa K."/>
        </authorList>
    </citation>
    <scope>NUCLEOTIDE SEQUENCE [LARGE SCALE GENOMIC DNA]</scope>
</reference>
<evidence type="ECO:0000313" key="3">
    <source>
        <dbReference type="Proteomes" id="UP000499080"/>
    </source>
</evidence>
<dbReference type="Proteomes" id="UP000499080">
    <property type="component" value="Unassembled WGS sequence"/>
</dbReference>
<accession>A0A4Y2ENL0</accession>
<feature type="region of interest" description="Disordered" evidence="1">
    <location>
        <begin position="81"/>
        <end position="100"/>
    </location>
</feature>
<comment type="caution">
    <text evidence="2">The sequence shown here is derived from an EMBL/GenBank/DDBJ whole genome shotgun (WGS) entry which is preliminary data.</text>
</comment>